<sequence length="126" mass="13783">MGWAEALLTYRAADNFQGAALVAQDRVLLKLAAAWPHVKKKTPSPPEPGQEVDLLEIWSQTSVDFEDWARLTQLPALAVLGGFEVLKGNRLILPDGTLNHLVETLLQKEAAGVFMNKLGLKPGDLK</sequence>
<accession>A0A7C3SHH9</accession>
<name>A0A7C3SHH9_9BACT</name>
<protein>
    <submittedName>
        <fullName evidence="1">Uncharacterized protein</fullName>
    </submittedName>
</protein>
<comment type="caution">
    <text evidence="1">The sequence shown here is derived from an EMBL/GenBank/DDBJ whole genome shotgun (WGS) entry which is preliminary data.</text>
</comment>
<dbReference type="EMBL" id="DTHB01000001">
    <property type="protein sequence ID" value="HGB13620.1"/>
    <property type="molecule type" value="Genomic_DNA"/>
</dbReference>
<proteinExistence type="predicted"/>
<reference evidence="1" key="1">
    <citation type="journal article" date="2020" name="mSystems">
        <title>Genome- and Community-Level Interaction Insights into Carbon Utilization and Element Cycling Functions of Hydrothermarchaeota in Hydrothermal Sediment.</title>
        <authorList>
            <person name="Zhou Z."/>
            <person name="Liu Y."/>
            <person name="Xu W."/>
            <person name="Pan J."/>
            <person name="Luo Z.H."/>
            <person name="Li M."/>
        </authorList>
    </citation>
    <scope>NUCLEOTIDE SEQUENCE [LARGE SCALE GENOMIC DNA]</scope>
    <source>
        <strain evidence="1">SpSt-776</strain>
    </source>
</reference>
<evidence type="ECO:0000313" key="1">
    <source>
        <dbReference type="EMBL" id="HGB13620.1"/>
    </source>
</evidence>
<gene>
    <name evidence="1" type="ORF">ENV62_00030</name>
</gene>
<organism evidence="1">
    <name type="scientific">Desulfobacca acetoxidans</name>
    <dbReference type="NCBI Taxonomy" id="60893"/>
    <lineage>
        <taxon>Bacteria</taxon>
        <taxon>Pseudomonadati</taxon>
        <taxon>Thermodesulfobacteriota</taxon>
        <taxon>Desulfobaccia</taxon>
        <taxon>Desulfobaccales</taxon>
        <taxon>Desulfobaccaceae</taxon>
        <taxon>Desulfobacca</taxon>
    </lineage>
</organism>
<dbReference type="AlphaFoldDB" id="A0A7C3SHH9"/>